<dbReference type="GO" id="GO:0016491">
    <property type="term" value="F:oxidoreductase activity"/>
    <property type="evidence" value="ECO:0007669"/>
    <property type="project" value="InterPro"/>
</dbReference>
<dbReference type="SUPFAM" id="SSF52833">
    <property type="entry name" value="Thioredoxin-like"/>
    <property type="match status" value="1"/>
</dbReference>
<evidence type="ECO:0000313" key="2">
    <source>
        <dbReference type="EMBL" id="MYN45313.1"/>
    </source>
</evidence>
<dbReference type="InterPro" id="IPR001853">
    <property type="entry name" value="DSBA-like_thioredoxin_dom"/>
</dbReference>
<accession>A0A845HWC1</accession>
<dbReference type="Pfam" id="PF01323">
    <property type="entry name" value="DSBA"/>
    <property type="match status" value="1"/>
</dbReference>
<evidence type="ECO:0000259" key="1">
    <source>
        <dbReference type="Pfam" id="PF01323"/>
    </source>
</evidence>
<dbReference type="EMBL" id="WWCL01000002">
    <property type="protein sequence ID" value="MYN45313.1"/>
    <property type="molecule type" value="Genomic_DNA"/>
</dbReference>
<feature type="domain" description="DSBA-like thioredoxin" evidence="1">
    <location>
        <begin position="10"/>
        <end position="188"/>
    </location>
</feature>
<proteinExistence type="predicted"/>
<dbReference type="AlphaFoldDB" id="A0A845HWC1"/>
<name>A0A845HWC1_9BURK</name>
<dbReference type="InterPro" id="IPR036249">
    <property type="entry name" value="Thioredoxin-like_sf"/>
</dbReference>
<sequence>MDTSKLHYIYDPLCGWCYGAAELVKAARDVLPVQAHGGGMMTGARRQPVSAQLRDYVMPHDHRIAQLTGQPFGTAYFEGLLRDNTAVFDSAPPTAAILATETLAQRGLDMLALLQTAHYVEGQRIADHAVLLKLAGTLGLDTAAFAQALEQAEGAALDAHIADTRRLMASLGAQGFPSFALEHKGQFTVLDVSRFLGEPQKLRSWLISQLPAPEAASASGAQFGCGPDSCAI</sequence>
<protein>
    <submittedName>
        <fullName evidence="2">DsbA family protein</fullName>
    </submittedName>
</protein>
<dbReference type="PANTHER" id="PTHR13887">
    <property type="entry name" value="GLUTATHIONE S-TRANSFERASE KAPPA"/>
    <property type="match status" value="1"/>
</dbReference>
<dbReference type="Gene3D" id="3.40.30.10">
    <property type="entry name" value="Glutaredoxin"/>
    <property type="match status" value="1"/>
</dbReference>
<keyword evidence="3" id="KW-1185">Reference proteome</keyword>
<comment type="caution">
    <text evidence="2">The sequence shown here is derived from an EMBL/GenBank/DDBJ whole genome shotgun (WGS) entry which is preliminary data.</text>
</comment>
<dbReference type="PANTHER" id="PTHR13887:SF51">
    <property type="entry name" value="DSBA FAMILY PROTEIN"/>
    <property type="match status" value="1"/>
</dbReference>
<dbReference type="RefSeq" id="WP_161034959.1">
    <property type="nucleotide sequence ID" value="NZ_WWCL01000002.1"/>
</dbReference>
<reference evidence="2" key="1">
    <citation type="submission" date="2019-12" db="EMBL/GenBank/DDBJ databases">
        <title>Novel species isolated from a subtropical stream in China.</title>
        <authorList>
            <person name="Lu H."/>
        </authorList>
    </citation>
    <scope>NUCLEOTIDE SEQUENCE [LARGE SCALE GENOMIC DNA]</scope>
    <source>
        <strain evidence="2">FT93W</strain>
    </source>
</reference>
<dbReference type="CDD" id="cd03025">
    <property type="entry name" value="DsbA_FrnE_like"/>
    <property type="match status" value="1"/>
</dbReference>
<gene>
    <name evidence="2" type="ORF">GTP23_09580</name>
</gene>
<dbReference type="Proteomes" id="UP000444316">
    <property type="component" value="Unassembled WGS sequence"/>
</dbReference>
<organism evidence="2 3">
    <name type="scientific">Duganella fentianensis</name>
    <dbReference type="NCBI Taxonomy" id="2692177"/>
    <lineage>
        <taxon>Bacteria</taxon>
        <taxon>Pseudomonadati</taxon>
        <taxon>Pseudomonadota</taxon>
        <taxon>Betaproteobacteria</taxon>
        <taxon>Burkholderiales</taxon>
        <taxon>Oxalobacteraceae</taxon>
        <taxon>Telluria group</taxon>
        <taxon>Duganella</taxon>
    </lineage>
</organism>
<evidence type="ECO:0000313" key="3">
    <source>
        <dbReference type="Proteomes" id="UP000444316"/>
    </source>
</evidence>